<dbReference type="NCBIfam" id="NF033635">
    <property type="entry name" value="SLATT_fungal"/>
    <property type="match status" value="1"/>
</dbReference>
<evidence type="ECO:0000256" key="1">
    <source>
        <dbReference type="SAM" id="MobiDB-lite"/>
    </source>
</evidence>
<dbReference type="Proteomes" id="UP000254866">
    <property type="component" value="Unassembled WGS sequence"/>
</dbReference>
<organism evidence="4 5">
    <name type="scientific">Venustampulla echinocandica</name>
    <dbReference type="NCBI Taxonomy" id="2656787"/>
    <lineage>
        <taxon>Eukaryota</taxon>
        <taxon>Fungi</taxon>
        <taxon>Dikarya</taxon>
        <taxon>Ascomycota</taxon>
        <taxon>Pezizomycotina</taxon>
        <taxon>Leotiomycetes</taxon>
        <taxon>Helotiales</taxon>
        <taxon>Pleuroascaceae</taxon>
        <taxon>Venustampulla</taxon>
    </lineage>
</organism>
<gene>
    <name evidence="4" type="ORF">BP5553_00655</name>
</gene>
<dbReference type="GeneID" id="43593504"/>
<dbReference type="AlphaFoldDB" id="A0A370TYS1"/>
<feature type="transmembrane region" description="Helical" evidence="2">
    <location>
        <begin position="95"/>
        <end position="119"/>
    </location>
</feature>
<name>A0A370TYS1_9HELO</name>
<protein>
    <recommendedName>
        <fullName evidence="3">SMODS and SLOG-associating 2TM effector domain-containing protein</fullName>
    </recommendedName>
</protein>
<keyword evidence="2" id="KW-0812">Transmembrane</keyword>
<feature type="transmembrane region" description="Helical" evidence="2">
    <location>
        <begin position="131"/>
        <end position="150"/>
    </location>
</feature>
<dbReference type="PANTHER" id="PTHR38793">
    <property type="entry name" value="SLATT_FUNGAL DOMAIN-CONTAINING PROTEIN-RELATED"/>
    <property type="match status" value="1"/>
</dbReference>
<reference evidence="4 5" key="1">
    <citation type="journal article" date="2018" name="IMA Fungus">
        <title>IMA Genome-F 9: Draft genome sequence of Annulohypoxylon stygium, Aspergillus mulundensis, Berkeleyomyces basicola (syn. Thielaviopsis basicola), Ceratocystis smalleyi, two Cercospora beticola strains, Coleophoma cylindrospora, Fusarium fracticaudum, Phialophora cf. hyalina, and Morchella septimelata.</title>
        <authorList>
            <person name="Wingfield B.D."/>
            <person name="Bills G.F."/>
            <person name="Dong Y."/>
            <person name="Huang W."/>
            <person name="Nel W.J."/>
            <person name="Swalarsk-Parry B.S."/>
            <person name="Vaghefi N."/>
            <person name="Wilken P.M."/>
            <person name="An Z."/>
            <person name="de Beer Z.W."/>
            <person name="De Vos L."/>
            <person name="Chen L."/>
            <person name="Duong T.A."/>
            <person name="Gao Y."/>
            <person name="Hammerbacher A."/>
            <person name="Kikkert J.R."/>
            <person name="Li Y."/>
            <person name="Li H."/>
            <person name="Li K."/>
            <person name="Li Q."/>
            <person name="Liu X."/>
            <person name="Ma X."/>
            <person name="Naidoo K."/>
            <person name="Pethybridge S.J."/>
            <person name="Sun J."/>
            <person name="Steenkamp E.T."/>
            <person name="van der Nest M.A."/>
            <person name="van Wyk S."/>
            <person name="Wingfield M.J."/>
            <person name="Xiong C."/>
            <person name="Yue Q."/>
            <person name="Zhang X."/>
        </authorList>
    </citation>
    <scope>NUCLEOTIDE SEQUENCE [LARGE SCALE GENOMIC DNA]</scope>
    <source>
        <strain evidence="4 5">BP 5553</strain>
    </source>
</reference>
<dbReference type="OrthoDB" id="5398270at2759"/>
<sequence length="233" mass="25524">MSTLPDSKQPASEFASAAPSISAEPTVEMLTGPNHPHLITRLSGQDLAIVCHSIGGSTSVESQAVLHPTSWIYPPKGLPDGLYKDVIRKRVHAQFFYHLCSIFFNTSLVLQLVFGALLTALASSQATGKDVLITVLAALNTVNAGLLALLHNSGLPDRYQKDWDEYDRVESFLRELMDTGIVMKSMSRDEVVEYCYARFRRAKETIAKNMPAAYTATEGMMTPSNNGNGMRLS</sequence>
<proteinExistence type="predicted"/>
<comment type="caution">
    <text evidence="4">The sequence shown here is derived from an EMBL/GenBank/DDBJ whole genome shotgun (WGS) entry which is preliminary data.</text>
</comment>
<feature type="region of interest" description="Disordered" evidence="1">
    <location>
        <begin position="1"/>
        <end position="20"/>
    </location>
</feature>
<evidence type="ECO:0000313" key="4">
    <source>
        <dbReference type="EMBL" id="RDL40676.1"/>
    </source>
</evidence>
<keyword evidence="2" id="KW-0472">Membrane</keyword>
<dbReference type="RefSeq" id="XP_031873332.1">
    <property type="nucleotide sequence ID" value="XM_032009278.1"/>
</dbReference>
<dbReference type="InterPro" id="IPR041622">
    <property type="entry name" value="SLATT_fungi"/>
</dbReference>
<accession>A0A370TYS1</accession>
<feature type="domain" description="SMODS and SLOG-associating 2TM effector" evidence="3">
    <location>
        <begin position="86"/>
        <end position="204"/>
    </location>
</feature>
<evidence type="ECO:0000259" key="3">
    <source>
        <dbReference type="Pfam" id="PF18142"/>
    </source>
</evidence>
<keyword evidence="2" id="KW-1133">Transmembrane helix</keyword>
<evidence type="ECO:0000256" key="2">
    <source>
        <dbReference type="SAM" id="Phobius"/>
    </source>
</evidence>
<dbReference type="EMBL" id="NPIC01000001">
    <property type="protein sequence ID" value="RDL40676.1"/>
    <property type="molecule type" value="Genomic_DNA"/>
</dbReference>
<dbReference type="PANTHER" id="PTHR38793:SF1">
    <property type="entry name" value="SMODS AND SLOG-ASSOCIATING 2TM EFFECTOR DOMAIN-CONTAINING PROTEIN"/>
    <property type="match status" value="1"/>
</dbReference>
<evidence type="ECO:0000313" key="5">
    <source>
        <dbReference type="Proteomes" id="UP000254866"/>
    </source>
</evidence>
<keyword evidence="5" id="KW-1185">Reference proteome</keyword>
<dbReference type="Pfam" id="PF18142">
    <property type="entry name" value="SLATT_fungal"/>
    <property type="match status" value="1"/>
</dbReference>
<feature type="compositionally biased region" description="Polar residues" evidence="1">
    <location>
        <begin position="1"/>
        <end position="10"/>
    </location>
</feature>